<dbReference type="AlphaFoldDB" id="A0A517T6T9"/>
<dbReference type="KEGG" id="chya:V22_13200"/>
<name>A0A517T6T9_9PLAN</name>
<dbReference type="NCBIfam" id="TIGR04294">
    <property type="entry name" value="pre_pil_HX9DG"/>
    <property type="match status" value="1"/>
</dbReference>
<dbReference type="Pfam" id="PF07596">
    <property type="entry name" value="SBP_bac_10"/>
    <property type="match status" value="1"/>
</dbReference>
<dbReference type="InterPro" id="IPR011453">
    <property type="entry name" value="DUF1559"/>
</dbReference>
<proteinExistence type="predicted"/>
<organism evidence="2 3">
    <name type="scientific">Calycomorphotria hydatis</name>
    <dbReference type="NCBI Taxonomy" id="2528027"/>
    <lineage>
        <taxon>Bacteria</taxon>
        <taxon>Pseudomonadati</taxon>
        <taxon>Planctomycetota</taxon>
        <taxon>Planctomycetia</taxon>
        <taxon>Planctomycetales</taxon>
        <taxon>Planctomycetaceae</taxon>
        <taxon>Calycomorphotria</taxon>
    </lineage>
</organism>
<dbReference type="RefSeq" id="WP_145260963.1">
    <property type="nucleotide sequence ID" value="NZ_CP036316.1"/>
</dbReference>
<dbReference type="Proteomes" id="UP000319976">
    <property type="component" value="Chromosome"/>
</dbReference>
<keyword evidence="3" id="KW-1185">Reference proteome</keyword>
<feature type="domain" description="DUF1559" evidence="1">
    <location>
        <begin position="26"/>
        <end position="149"/>
    </location>
</feature>
<evidence type="ECO:0000313" key="3">
    <source>
        <dbReference type="Proteomes" id="UP000319976"/>
    </source>
</evidence>
<sequence>MRYSKKKAALVTGPIGWSDYAACLGTGLGQENGGFCDAESALPFGVSLSQRIDCWKSRVRLQDITDGTSNTVTYGEKFVTDFPNDPSIFNGGSGHGYGRYLSELLVPVPSDATLSEYPGKEISFGGPHEGVCMFSYADGHVEAISLTVDGSVLCALSTIAGGEVISTGR</sequence>
<dbReference type="EMBL" id="CP036316">
    <property type="protein sequence ID" value="QDT64089.1"/>
    <property type="molecule type" value="Genomic_DNA"/>
</dbReference>
<evidence type="ECO:0000259" key="1">
    <source>
        <dbReference type="Pfam" id="PF07596"/>
    </source>
</evidence>
<evidence type="ECO:0000313" key="2">
    <source>
        <dbReference type="EMBL" id="QDT64089.1"/>
    </source>
</evidence>
<dbReference type="InterPro" id="IPR027558">
    <property type="entry name" value="Pre_pil_HX9DG_C"/>
</dbReference>
<reference evidence="2 3" key="1">
    <citation type="submission" date="2019-02" db="EMBL/GenBank/DDBJ databases">
        <title>Deep-cultivation of Planctomycetes and their phenomic and genomic characterization uncovers novel biology.</title>
        <authorList>
            <person name="Wiegand S."/>
            <person name="Jogler M."/>
            <person name="Boedeker C."/>
            <person name="Pinto D."/>
            <person name="Vollmers J."/>
            <person name="Rivas-Marin E."/>
            <person name="Kohn T."/>
            <person name="Peeters S.H."/>
            <person name="Heuer A."/>
            <person name="Rast P."/>
            <person name="Oberbeckmann S."/>
            <person name="Bunk B."/>
            <person name="Jeske O."/>
            <person name="Meyerdierks A."/>
            <person name="Storesund J.E."/>
            <person name="Kallscheuer N."/>
            <person name="Luecker S."/>
            <person name="Lage O.M."/>
            <person name="Pohl T."/>
            <person name="Merkel B.J."/>
            <person name="Hornburger P."/>
            <person name="Mueller R.-W."/>
            <person name="Bruemmer F."/>
            <person name="Labrenz M."/>
            <person name="Spormann A.M."/>
            <person name="Op den Camp H."/>
            <person name="Overmann J."/>
            <person name="Amann R."/>
            <person name="Jetten M.S.M."/>
            <person name="Mascher T."/>
            <person name="Medema M.H."/>
            <person name="Devos D.P."/>
            <person name="Kaster A.-K."/>
            <person name="Ovreas L."/>
            <person name="Rohde M."/>
            <person name="Galperin M.Y."/>
            <person name="Jogler C."/>
        </authorList>
    </citation>
    <scope>NUCLEOTIDE SEQUENCE [LARGE SCALE GENOMIC DNA]</scope>
    <source>
        <strain evidence="2 3">V22</strain>
    </source>
</reference>
<accession>A0A517T6T9</accession>
<protein>
    <recommendedName>
        <fullName evidence="1">DUF1559 domain-containing protein</fullName>
    </recommendedName>
</protein>
<gene>
    <name evidence="2" type="ORF">V22_13200</name>
</gene>